<protein>
    <submittedName>
        <fullName evidence="2">Trifolitoxin immunity protein</fullName>
    </submittedName>
</protein>
<accession>A0A0C2FLS4</accession>
<dbReference type="OrthoDB" id="236897at2"/>
<dbReference type="AlphaFoldDB" id="A0A0C2FLS4"/>
<feature type="domain" description="Aminoglycoside phosphotransferase" evidence="1">
    <location>
        <begin position="86"/>
        <end position="161"/>
    </location>
</feature>
<name>A0A0C2FLS4_9ACTN</name>
<dbReference type="RefSeq" id="WP_040270467.1">
    <property type="nucleotide sequence ID" value="NZ_JROO01000005.1"/>
</dbReference>
<dbReference type="STRING" id="183763.LP52_02765"/>
<dbReference type="InterPro" id="IPR002575">
    <property type="entry name" value="Aminoglycoside_PTrfase"/>
</dbReference>
<organism evidence="2 3">
    <name type="scientific">Streptomonospora alba</name>
    <dbReference type="NCBI Taxonomy" id="183763"/>
    <lineage>
        <taxon>Bacteria</taxon>
        <taxon>Bacillati</taxon>
        <taxon>Actinomycetota</taxon>
        <taxon>Actinomycetes</taxon>
        <taxon>Streptosporangiales</taxon>
        <taxon>Nocardiopsidaceae</taxon>
        <taxon>Streptomonospora</taxon>
    </lineage>
</organism>
<evidence type="ECO:0000313" key="2">
    <source>
        <dbReference type="EMBL" id="KII00245.1"/>
    </source>
</evidence>
<sequence>MAESSMPGGSQSGIVRIGRSVHRPPTARSGFVRALFALFEDAGWDGAPRFPGTDDHGRDGLSYIEGHVAWEPEQPAEVASDACLVRVAGLVREFHDLTAGSDLAGNEEVVCHNDLAPKNTVYRGVGAGLRPVAFIDWDLAGPGRRIHDVAHVCWQYLRLGPSVSDVGEAARRLGVICDAYGMRDPRQDVVDAILWWQDRCRRGIEAGAAAGDPVLIRLAASGAVGEVRLSYDWVQAHRDRLVSRL</sequence>
<comment type="caution">
    <text evidence="2">The sequence shown here is derived from an EMBL/GenBank/DDBJ whole genome shotgun (WGS) entry which is preliminary data.</text>
</comment>
<dbReference type="EMBL" id="JROO01000005">
    <property type="protein sequence ID" value="KII00245.1"/>
    <property type="molecule type" value="Genomic_DNA"/>
</dbReference>
<gene>
    <name evidence="2" type="ORF">LP52_02765</name>
</gene>
<evidence type="ECO:0000313" key="3">
    <source>
        <dbReference type="Proteomes" id="UP000031675"/>
    </source>
</evidence>
<keyword evidence="3" id="KW-1185">Reference proteome</keyword>
<reference evidence="3" key="1">
    <citation type="journal article" date="2015" name="Chem. Biol.">
        <title>Structure, bioactivity, and resistance mechanism of streptomonomicin, an unusual lasso Peptide from an understudied halophilic actinomycete.</title>
        <authorList>
            <person name="Metelev M."/>
            <person name="Tietz J.I."/>
            <person name="Melby J.O."/>
            <person name="Blair P.M."/>
            <person name="Zhu L."/>
            <person name="Livnat I."/>
            <person name="Severinov K."/>
            <person name="Mitchell D.A."/>
        </authorList>
    </citation>
    <scope>NUCLEOTIDE SEQUENCE [LARGE SCALE GENOMIC DNA]</scope>
    <source>
        <strain evidence="3">YIM 90003</strain>
    </source>
</reference>
<dbReference type="Gene3D" id="3.90.1200.10">
    <property type="match status" value="1"/>
</dbReference>
<dbReference type="SUPFAM" id="SSF56112">
    <property type="entry name" value="Protein kinase-like (PK-like)"/>
    <property type="match status" value="1"/>
</dbReference>
<dbReference type="InterPro" id="IPR011009">
    <property type="entry name" value="Kinase-like_dom_sf"/>
</dbReference>
<evidence type="ECO:0000259" key="1">
    <source>
        <dbReference type="Pfam" id="PF01636"/>
    </source>
</evidence>
<proteinExistence type="predicted"/>
<dbReference type="Proteomes" id="UP000031675">
    <property type="component" value="Unassembled WGS sequence"/>
</dbReference>
<dbReference type="Pfam" id="PF01636">
    <property type="entry name" value="APH"/>
    <property type="match status" value="1"/>
</dbReference>